<sequence>MLFTPAAIEGIAAGRVTLAFRRWDRPRVKVGSTITNALGVIEIVSVEQVDSISDTEAIAAGFTDAAALNKIIDKQSRNGGELYRVGVRYGGPDPRHALRADVSLTADDVEDLRKRLARMDGAQPWTRQYLRLIEANPKVVARELAPQVEMERDPFKLRVRRLKNLGLTESLPVGYRLSPRGKAFLDSETA</sequence>
<dbReference type="Proteomes" id="UP000655868">
    <property type="component" value="Unassembled WGS sequence"/>
</dbReference>
<protein>
    <recommendedName>
        <fullName evidence="3">ASCH domain-containing protein</fullName>
    </recommendedName>
</protein>
<evidence type="ECO:0008006" key="3">
    <source>
        <dbReference type="Google" id="ProtNLM"/>
    </source>
</evidence>
<reference evidence="1" key="1">
    <citation type="submission" date="2020-12" db="EMBL/GenBank/DDBJ databases">
        <title>Antrihabitans popcorni sp. nov. and Antrihabitans auranticaus sp. nov., isolated from a larva cave.</title>
        <authorList>
            <person name="Lee S.D."/>
            <person name="Kim I.S."/>
        </authorList>
    </citation>
    <scope>NUCLEOTIDE SEQUENCE</scope>
    <source>
        <strain evidence="1">YC3-6</strain>
    </source>
</reference>
<dbReference type="EMBL" id="JAEMNV010000003">
    <property type="protein sequence ID" value="MBJ8339646.1"/>
    <property type="molecule type" value="Genomic_DNA"/>
</dbReference>
<proteinExistence type="predicted"/>
<name>A0A934U3J7_9NOCA</name>
<gene>
    <name evidence="1" type="ORF">JGU71_12180</name>
</gene>
<comment type="caution">
    <text evidence="1">The sequence shown here is derived from an EMBL/GenBank/DDBJ whole genome shotgun (WGS) entry which is preliminary data.</text>
</comment>
<accession>A0A934U3J7</accession>
<dbReference type="AlphaFoldDB" id="A0A934U3J7"/>
<dbReference type="RefSeq" id="WP_199704370.1">
    <property type="nucleotide sequence ID" value="NZ_JAEMNV010000003.1"/>
</dbReference>
<keyword evidence="2" id="KW-1185">Reference proteome</keyword>
<organism evidence="1 2">
    <name type="scientific">Antrihabitans stalagmiti</name>
    <dbReference type="NCBI Taxonomy" id="2799499"/>
    <lineage>
        <taxon>Bacteria</taxon>
        <taxon>Bacillati</taxon>
        <taxon>Actinomycetota</taxon>
        <taxon>Actinomycetes</taxon>
        <taxon>Mycobacteriales</taxon>
        <taxon>Nocardiaceae</taxon>
        <taxon>Antrihabitans</taxon>
    </lineage>
</organism>
<evidence type="ECO:0000313" key="1">
    <source>
        <dbReference type="EMBL" id="MBJ8339646.1"/>
    </source>
</evidence>
<evidence type="ECO:0000313" key="2">
    <source>
        <dbReference type="Proteomes" id="UP000655868"/>
    </source>
</evidence>